<feature type="region of interest" description="Disordered" evidence="1">
    <location>
        <begin position="1"/>
        <end position="34"/>
    </location>
</feature>
<organism evidence="2 3">
    <name type="scientific">Paramuricea clavata</name>
    <name type="common">Red gorgonian</name>
    <name type="synonym">Violescent sea-whip</name>
    <dbReference type="NCBI Taxonomy" id="317549"/>
    <lineage>
        <taxon>Eukaryota</taxon>
        <taxon>Metazoa</taxon>
        <taxon>Cnidaria</taxon>
        <taxon>Anthozoa</taxon>
        <taxon>Octocorallia</taxon>
        <taxon>Malacalcyonacea</taxon>
        <taxon>Plexauridae</taxon>
        <taxon>Paramuricea</taxon>
    </lineage>
</organism>
<protein>
    <submittedName>
        <fullName evidence="2">Uncharacterized protein</fullName>
    </submittedName>
</protein>
<keyword evidence="3" id="KW-1185">Reference proteome</keyword>
<evidence type="ECO:0000313" key="3">
    <source>
        <dbReference type="Proteomes" id="UP001152795"/>
    </source>
</evidence>
<proteinExistence type="predicted"/>
<evidence type="ECO:0000313" key="2">
    <source>
        <dbReference type="EMBL" id="CAB4045823.1"/>
    </source>
</evidence>
<dbReference type="EMBL" id="CACRXK020042222">
    <property type="protein sequence ID" value="CAB4045823.1"/>
    <property type="molecule type" value="Genomic_DNA"/>
</dbReference>
<accession>A0A6S7LVM7</accession>
<dbReference type="Proteomes" id="UP001152795">
    <property type="component" value="Unassembled WGS sequence"/>
</dbReference>
<reference evidence="2" key="1">
    <citation type="submission" date="2020-04" db="EMBL/GenBank/DDBJ databases">
        <authorList>
            <person name="Alioto T."/>
            <person name="Alioto T."/>
            <person name="Gomez Garrido J."/>
        </authorList>
    </citation>
    <scope>NUCLEOTIDE SEQUENCE</scope>
    <source>
        <strain evidence="2">A484AB</strain>
    </source>
</reference>
<dbReference type="AlphaFoldDB" id="A0A6S7LVM7"/>
<feature type="compositionally biased region" description="Basic and acidic residues" evidence="1">
    <location>
        <begin position="13"/>
        <end position="27"/>
    </location>
</feature>
<feature type="non-terminal residue" evidence="2">
    <location>
        <position position="1"/>
    </location>
</feature>
<comment type="caution">
    <text evidence="2">The sequence shown here is derived from an EMBL/GenBank/DDBJ whole genome shotgun (WGS) entry which is preliminary data.</text>
</comment>
<sequence length="169" mass="19397">PQSPPKPPVRVEIVTEKNEEMPTKKPENTIASKNIGQAKELFDQQHPKRKRIQIQPQIYEVPRGVGRPSRFDTLSKLANESCGKSKIYSQDLILLALDGTDKKRKTVLTKSTTTITCSSTNNYVMYEYITDCRRKALDIIKEQKETLEKINILEKRLMDFDSDSEPNTK</sequence>
<gene>
    <name evidence="2" type="ORF">PACLA_8A037358</name>
</gene>
<evidence type="ECO:0000256" key="1">
    <source>
        <dbReference type="SAM" id="MobiDB-lite"/>
    </source>
</evidence>
<name>A0A6S7LVM7_PARCT</name>